<dbReference type="Gene3D" id="3.30.420.10">
    <property type="entry name" value="Ribonuclease H-like superfamily/Ribonuclease H"/>
    <property type="match status" value="1"/>
</dbReference>
<dbReference type="GO" id="GO:0003676">
    <property type="term" value="F:nucleic acid binding"/>
    <property type="evidence" value="ECO:0007669"/>
    <property type="project" value="InterPro"/>
</dbReference>
<evidence type="ECO:0000313" key="2">
    <source>
        <dbReference type="Proteomes" id="UP000252519"/>
    </source>
</evidence>
<comment type="caution">
    <text evidence="1">The sequence shown here is derived from an EMBL/GenBank/DDBJ whole genome shotgun (WGS) entry which is preliminary data.</text>
</comment>
<dbReference type="AlphaFoldDB" id="A0A368FD12"/>
<dbReference type="EMBL" id="JOJR01001697">
    <property type="protein sequence ID" value="RCN30013.1"/>
    <property type="molecule type" value="Genomic_DNA"/>
</dbReference>
<name>A0A368FD12_ANCCA</name>
<gene>
    <name evidence="1" type="ORF">ANCCAN_24225</name>
</gene>
<dbReference type="OrthoDB" id="5829636at2759"/>
<dbReference type="Proteomes" id="UP000252519">
    <property type="component" value="Unassembled WGS sequence"/>
</dbReference>
<reference evidence="1 2" key="1">
    <citation type="submission" date="2014-10" db="EMBL/GenBank/DDBJ databases">
        <title>Draft genome of the hookworm Ancylostoma caninum.</title>
        <authorList>
            <person name="Mitreva M."/>
        </authorList>
    </citation>
    <scope>NUCLEOTIDE SEQUENCE [LARGE SCALE GENOMIC DNA]</scope>
    <source>
        <strain evidence="1 2">Baltimore</strain>
    </source>
</reference>
<accession>A0A368FD12</accession>
<evidence type="ECO:0000313" key="1">
    <source>
        <dbReference type="EMBL" id="RCN30013.1"/>
    </source>
</evidence>
<evidence type="ECO:0008006" key="3">
    <source>
        <dbReference type="Google" id="ProtNLM"/>
    </source>
</evidence>
<dbReference type="InterPro" id="IPR036388">
    <property type="entry name" value="WH-like_DNA-bd_sf"/>
</dbReference>
<dbReference type="Gene3D" id="1.10.10.10">
    <property type="entry name" value="Winged helix-like DNA-binding domain superfamily/Winged helix DNA-binding domain"/>
    <property type="match status" value="1"/>
</dbReference>
<sequence length="187" mass="21780">MIKRQKSDSTLSLAQMLAQLGFNISRMTMWRSVRGNCNIIRVLISRDENEFNLDDLDRYRHYWRDLWKEPLMFSRPNFGGGSRMTCPTKTTLPSTSLILRELAPGALHICSGRPAFLSDCNQVENMWAIIVRHVYRNKKHYSTVDDLRAMIVNVWDKIGDNATQNLVKRMPRRVFEVIRNVDGPTNH</sequence>
<keyword evidence="2" id="KW-1185">Reference proteome</keyword>
<dbReference type="InterPro" id="IPR036397">
    <property type="entry name" value="RNaseH_sf"/>
</dbReference>
<dbReference type="STRING" id="29170.A0A368FD12"/>
<organism evidence="1 2">
    <name type="scientific">Ancylostoma caninum</name>
    <name type="common">Dog hookworm</name>
    <dbReference type="NCBI Taxonomy" id="29170"/>
    <lineage>
        <taxon>Eukaryota</taxon>
        <taxon>Metazoa</taxon>
        <taxon>Ecdysozoa</taxon>
        <taxon>Nematoda</taxon>
        <taxon>Chromadorea</taxon>
        <taxon>Rhabditida</taxon>
        <taxon>Rhabditina</taxon>
        <taxon>Rhabditomorpha</taxon>
        <taxon>Strongyloidea</taxon>
        <taxon>Ancylostomatidae</taxon>
        <taxon>Ancylostomatinae</taxon>
        <taxon>Ancylostoma</taxon>
    </lineage>
</organism>
<protein>
    <recommendedName>
        <fullName evidence="3">Tc1-like transposase DDE domain-containing protein</fullName>
    </recommendedName>
</protein>
<proteinExistence type="predicted"/>